<dbReference type="SUPFAM" id="SSF52833">
    <property type="entry name" value="Thioredoxin-like"/>
    <property type="match status" value="1"/>
</dbReference>
<dbReference type="InterPro" id="IPR036249">
    <property type="entry name" value="Thioredoxin-like_sf"/>
</dbReference>
<dbReference type="Gene3D" id="3.40.30.10">
    <property type="entry name" value="Glutaredoxin"/>
    <property type="match status" value="1"/>
</dbReference>
<evidence type="ECO:0000313" key="7">
    <source>
        <dbReference type="EMBL" id="GAA4311843.1"/>
    </source>
</evidence>
<evidence type="ECO:0000256" key="4">
    <source>
        <dbReference type="ARBA" id="ARBA00023284"/>
    </source>
</evidence>
<dbReference type="RefSeq" id="WP_345209604.1">
    <property type="nucleotide sequence ID" value="NZ_BAABFT010000002.1"/>
</dbReference>
<dbReference type="InterPro" id="IPR000866">
    <property type="entry name" value="AhpC/TSA"/>
</dbReference>
<evidence type="ECO:0000313" key="8">
    <source>
        <dbReference type="Proteomes" id="UP001500582"/>
    </source>
</evidence>
<dbReference type="PROSITE" id="PS51352">
    <property type="entry name" value="THIOREDOXIN_2"/>
    <property type="match status" value="1"/>
</dbReference>
<evidence type="ECO:0000256" key="1">
    <source>
        <dbReference type="ARBA" id="ARBA00004196"/>
    </source>
</evidence>
<dbReference type="CDD" id="cd02966">
    <property type="entry name" value="TlpA_like_family"/>
    <property type="match status" value="1"/>
</dbReference>
<keyword evidence="3" id="KW-1015">Disulfide bond</keyword>
<name>A0ABP8FVH5_9SPHI</name>
<dbReference type="Pfam" id="PF00578">
    <property type="entry name" value="AhpC-TSA"/>
    <property type="match status" value="1"/>
</dbReference>
<proteinExistence type="predicted"/>
<dbReference type="InterPro" id="IPR013766">
    <property type="entry name" value="Thioredoxin_domain"/>
</dbReference>
<accession>A0ABP8FVH5</accession>
<organism evidence="7 8">
    <name type="scientific">Mucilaginibacter gynuensis</name>
    <dbReference type="NCBI Taxonomy" id="1302236"/>
    <lineage>
        <taxon>Bacteria</taxon>
        <taxon>Pseudomonadati</taxon>
        <taxon>Bacteroidota</taxon>
        <taxon>Sphingobacteriia</taxon>
        <taxon>Sphingobacteriales</taxon>
        <taxon>Sphingobacteriaceae</taxon>
        <taxon>Mucilaginibacter</taxon>
    </lineage>
</organism>
<comment type="caution">
    <text evidence="7">The sequence shown here is derived from an EMBL/GenBank/DDBJ whole genome shotgun (WGS) entry which is preliminary data.</text>
</comment>
<evidence type="ECO:0000256" key="2">
    <source>
        <dbReference type="ARBA" id="ARBA00022748"/>
    </source>
</evidence>
<evidence type="ECO:0000256" key="5">
    <source>
        <dbReference type="SAM" id="SignalP"/>
    </source>
</evidence>
<comment type="subcellular location">
    <subcellularLocation>
        <location evidence="1">Cell envelope</location>
    </subcellularLocation>
</comment>
<dbReference type="InterPro" id="IPR050553">
    <property type="entry name" value="Thioredoxin_ResA/DsbE_sf"/>
</dbReference>
<gene>
    <name evidence="7" type="ORF">GCM10023149_06930</name>
</gene>
<reference evidence="8" key="1">
    <citation type="journal article" date="2019" name="Int. J. Syst. Evol. Microbiol.">
        <title>The Global Catalogue of Microorganisms (GCM) 10K type strain sequencing project: providing services to taxonomists for standard genome sequencing and annotation.</title>
        <authorList>
            <consortium name="The Broad Institute Genomics Platform"/>
            <consortium name="The Broad Institute Genome Sequencing Center for Infectious Disease"/>
            <person name="Wu L."/>
            <person name="Ma J."/>
        </authorList>
    </citation>
    <scope>NUCLEOTIDE SEQUENCE [LARGE SCALE GENOMIC DNA]</scope>
    <source>
        <strain evidence="8">JCM 17705</strain>
    </source>
</reference>
<protein>
    <recommendedName>
        <fullName evidence="6">Thioredoxin domain-containing protein</fullName>
    </recommendedName>
</protein>
<feature type="domain" description="Thioredoxin" evidence="6">
    <location>
        <begin position="41"/>
        <end position="182"/>
    </location>
</feature>
<keyword evidence="4" id="KW-0676">Redox-active center</keyword>
<dbReference type="PANTHER" id="PTHR42852">
    <property type="entry name" value="THIOL:DISULFIDE INTERCHANGE PROTEIN DSBE"/>
    <property type="match status" value="1"/>
</dbReference>
<dbReference type="EMBL" id="BAABFT010000002">
    <property type="protein sequence ID" value="GAA4311843.1"/>
    <property type="molecule type" value="Genomic_DNA"/>
</dbReference>
<feature type="signal peptide" evidence="5">
    <location>
        <begin position="1"/>
        <end position="23"/>
    </location>
</feature>
<keyword evidence="2" id="KW-0201">Cytochrome c-type biogenesis</keyword>
<dbReference type="Proteomes" id="UP001500582">
    <property type="component" value="Unassembled WGS sequence"/>
</dbReference>
<keyword evidence="5" id="KW-0732">Signal</keyword>
<dbReference type="PANTHER" id="PTHR42852:SF6">
    <property type="entry name" value="THIOL:DISULFIDE INTERCHANGE PROTEIN DSBE"/>
    <property type="match status" value="1"/>
</dbReference>
<keyword evidence="8" id="KW-1185">Reference proteome</keyword>
<evidence type="ECO:0000256" key="3">
    <source>
        <dbReference type="ARBA" id="ARBA00023157"/>
    </source>
</evidence>
<feature type="chain" id="PRO_5047202003" description="Thioredoxin domain-containing protein" evidence="5">
    <location>
        <begin position="24"/>
        <end position="182"/>
    </location>
</feature>
<sequence>MKFFKLAAVVLLVFNIATFRVHAVESVHAHKYNTNRLLCDSTKTTIFSAFEYADTAGRKQTLNSIKGKKATLVVFWASWCFPCRKEIPALKELYSKYKDKGLSIVSISVDEKVSAWKKAVSQEKMPWVNLADPGKAAGISTKYNLSGVPAMFLLDADNNILLTDPDLAAAEASINQQVNANK</sequence>
<evidence type="ECO:0000259" key="6">
    <source>
        <dbReference type="PROSITE" id="PS51352"/>
    </source>
</evidence>